<organism evidence="3 4">
    <name type="scientific">Mycena metata</name>
    <dbReference type="NCBI Taxonomy" id="1033252"/>
    <lineage>
        <taxon>Eukaryota</taxon>
        <taxon>Fungi</taxon>
        <taxon>Dikarya</taxon>
        <taxon>Basidiomycota</taxon>
        <taxon>Agaricomycotina</taxon>
        <taxon>Agaricomycetes</taxon>
        <taxon>Agaricomycetidae</taxon>
        <taxon>Agaricales</taxon>
        <taxon>Marasmiineae</taxon>
        <taxon>Mycenaceae</taxon>
        <taxon>Mycena</taxon>
    </lineage>
</organism>
<dbReference type="EMBL" id="JARKIB010000023">
    <property type="protein sequence ID" value="KAJ7766884.1"/>
    <property type="molecule type" value="Genomic_DNA"/>
</dbReference>
<feature type="compositionally biased region" description="Polar residues" evidence="2">
    <location>
        <begin position="433"/>
        <end position="447"/>
    </location>
</feature>
<proteinExistence type="predicted"/>
<evidence type="ECO:0000256" key="1">
    <source>
        <dbReference type="SAM" id="Coils"/>
    </source>
</evidence>
<sequence>MTVLANVETHSIADEFAWPPQVTDIIRVLNLPLPDPSVRDAGSLLSPGPSTQHPSIHEVSSPPLVDVTNLALSTVSYIRSLVENYGPSRSALPFVLPLIQVLVYMCLKEAIFMKETAFVRPRTTTPDSGVDGIATMLACHIVENLAKNSDFAMDQGSCGAVAEESLYSPPDARPMSVDNEGHESSSSASSSSSTEPELHPMSASSESRRSASGASSIDLPLDAHILPGHGRHLCAVLPFLCIAPSDTAVDLMTSAACQRHVWGITEPVVGLVLNDKSVVAALMLSWFDPVTHVVHIARANDTDPVLGTFDFTSPVEALAFCHFMLNLSHHFAIISECATSCENNTLDWRSDNKQKGSEDFGSLHDRVAQWVHNVQISSGKSASLPPTPPSSPPARASSPPGSLEENMSGRGQSNPQKSTSSATLESPAPTIGNPASSQKSGKALSCSSFANQTPGDAIDSKVGNIMTWLFDRRAIATTRIQFPEATERELREEPSVQRQLELEINSKIEQYNAMCGFLDVVWSTNEPPSADAAVLGVRDLLVKQLAERRDLLVKQPDRGRGIKAPILSDPHKRLLEARLSALLSASIGAFTLAARLRFLKVYEAESRHDWDALFYHFFVGTDEVVSGHVLIEHTIDLARNILAVHESPTALAEQSRQDMKQISDHRFEVLKVTRSALDDDEPISTQALAAYNQAETFRRAIAGIDANALKTRIQRRARLEPSKGKCDVILFAHIPNEYNLGKDASLLTSSQIAKTAKSAAGPPKSSTSPSIPKTLDHLDSAEWLHNPFLVCTNAATDPTQLSSHLPSPPSFDGQLVLPHFTAEYKKNDKETKPLNQGRMYLVSVCAFYSALGVEDYPFFCLVTSGTLGAILMAWKSSKRGQTYIMERNIIKLDLSSPIDALQFATFLLRLYEDSKELTKRVKEQLAQAKDRSALLERLKNWKKPDTEPVDLADISEAPQVPVST</sequence>
<dbReference type="Proteomes" id="UP001215598">
    <property type="component" value="Unassembled WGS sequence"/>
</dbReference>
<feature type="region of interest" description="Disordered" evidence="2">
    <location>
        <begin position="169"/>
        <end position="213"/>
    </location>
</feature>
<dbReference type="AlphaFoldDB" id="A0AAD7JKN7"/>
<keyword evidence="4" id="KW-1185">Reference proteome</keyword>
<evidence type="ECO:0000313" key="3">
    <source>
        <dbReference type="EMBL" id="KAJ7766884.1"/>
    </source>
</evidence>
<name>A0AAD7JKN7_9AGAR</name>
<protein>
    <submittedName>
        <fullName evidence="3">Uncharacterized protein</fullName>
    </submittedName>
</protein>
<keyword evidence="1" id="KW-0175">Coiled coil</keyword>
<evidence type="ECO:0000313" key="4">
    <source>
        <dbReference type="Proteomes" id="UP001215598"/>
    </source>
</evidence>
<accession>A0AAD7JKN7</accession>
<feature type="compositionally biased region" description="Low complexity" evidence="2">
    <location>
        <begin position="184"/>
        <end position="193"/>
    </location>
</feature>
<gene>
    <name evidence="3" type="ORF">B0H16DRAFT_1522724</name>
</gene>
<comment type="caution">
    <text evidence="3">The sequence shown here is derived from an EMBL/GenBank/DDBJ whole genome shotgun (WGS) entry which is preliminary data.</text>
</comment>
<feature type="coiled-coil region" evidence="1">
    <location>
        <begin position="911"/>
        <end position="938"/>
    </location>
</feature>
<reference evidence="3" key="1">
    <citation type="submission" date="2023-03" db="EMBL/GenBank/DDBJ databases">
        <title>Massive genome expansion in bonnet fungi (Mycena s.s.) driven by repeated elements and novel gene families across ecological guilds.</title>
        <authorList>
            <consortium name="Lawrence Berkeley National Laboratory"/>
            <person name="Harder C.B."/>
            <person name="Miyauchi S."/>
            <person name="Viragh M."/>
            <person name="Kuo A."/>
            <person name="Thoen E."/>
            <person name="Andreopoulos B."/>
            <person name="Lu D."/>
            <person name="Skrede I."/>
            <person name="Drula E."/>
            <person name="Henrissat B."/>
            <person name="Morin E."/>
            <person name="Kohler A."/>
            <person name="Barry K."/>
            <person name="LaButti K."/>
            <person name="Morin E."/>
            <person name="Salamov A."/>
            <person name="Lipzen A."/>
            <person name="Mereny Z."/>
            <person name="Hegedus B."/>
            <person name="Baldrian P."/>
            <person name="Stursova M."/>
            <person name="Weitz H."/>
            <person name="Taylor A."/>
            <person name="Grigoriev I.V."/>
            <person name="Nagy L.G."/>
            <person name="Martin F."/>
            <person name="Kauserud H."/>
        </authorList>
    </citation>
    <scope>NUCLEOTIDE SEQUENCE</scope>
    <source>
        <strain evidence="3">CBHHK182m</strain>
    </source>
</reference>
<feature type="compositionally biased region" description="Polar residues" evidence="2">
    <location>
        <begin position="409"/>
        <end position="424"/>
    </location>
</feature>
<evidence type="ECO:0000256" key="2">
    <source>
        <dbReference type="SAM" id="MobiDB-lite"/>
    </source>
</evidence>
<feature type="compositionally biased region" description="Low complexity" evidence="2">
    <location>
        <begin position="202"/>
        <end position="213"/>
    </location>
</feature>
<feature type="compositionally biased region" description="Low complexity" evidence="2">
    <location>
        <begin position="393"/>
        <end position="402"/>
    </location>
</feature>
<feature type="region of interest" description="Disordered" evidence="2">
    <location>
        <begin position="40"/>
        <end position="59"/>
    </location>
</feature>
<feature type="region of interest" description="Disordered" evidence="2">
    <location>
        <begin position="378"/>
        <end position="447"/>
    </location>
</feature>